<evidence type="ECO:0000256" key="1">
    <source>
        <dbReference type="SAM" id="MobiDB-lite"/>
    </source>
</evidence>
<feature type="region of interest" description="Disordered" evidence="1">
    <location>
        <begin position="1"/>
        <end position="199"/>
    </location>
</feature>
<dbReference type="AlphaFoldDB" id="A0A6A6SMK1"/>
<gene>
    <name evidence="2" type="ORF">K491DRAFT_256114</name>
</gene>
<reference evidence="2" key="1">
    <citation type="journal article" date="2020" name="Stud. Mycol.">
        <title>101 Dothideomycetes genomes: a test case for predicting lifestyles and emergence of pathogens.</title>
        <authorList>
            <person name="Haridas S."/>
            <person name="Albert R."/>
            <person name="Binder M."/>
            <person name="Bloem J."/>
            <person name="Labutti K."/>
            <person name="Salamov A."/>
            <person name="Andreopoulos B."/>
            <person name="Baker S."/>
            <person name="Barry K."/>
            <person name="Bills G."/>
            <person name="Bluhm B."/>
            <person name="Cannon C."/>
            <person name="Castanera R."/>
            <person name="Culley D."/>
            <person name="Daum C."/>
            <person name="Ezra D."/>
            <person name="Gonzalez J."/>
            <person name="Henrissat B."/>
            <person name="Kuo A."/>
            <person name="Liang C."/>
            <person name="Lipzen A."/>
            <person name="Lutzoni F."/>
            <person name="Magnuson J."/>
            <person name="Mondo S."/>
            <person name="Nolan M."/>
            <person name="Ohm R."/>
            <person name="Pangilinan J."/>
            <person name="Park H.-J."/>
            <person name="Ramirez L."/>
            <person name="Alfaro M."/>
            <person name="Sun H."/>
            <person name="Tritt A."/>
            <person name="Yoshinaga Y."/>
            <person name="Zwiers L.-H."/>
            <person name="Turgeon B."/>
            <person name="Goodwin S."/>
            <person name="Spatafora J."/>
            <person name="Crous P."/>
            <person name="Grigoriev I."/>
        </authorList>
    </citation>
    <scope>NUCLEOTIDE SEQUENCE</scope>
    <source>
        <strain evidence="2">CBS 122681</strain>
    </source>
</reference>
<dbReference type="OrthoDB" id="10488349at2759"/>
<feature type="compositionally biased region" description="Polar residues" evidence="1">
    <location>
        <begin position="43"/>
        <end position="61"/>
    </location>
</feature>
<sequence>MSAEPLVSTPEDSEVQPKRSMGQHNPDETYARYERSPFRNYTLKPNQNQHDGVNRQPSKSSFMDRINSVRDRFASNSQRGRQVSKKRTNGKNKDSGGRPRPDYSLAGPSPNSKEDDDYESADSEDGFGDYGRRPQAKIGLAQPFPRGKRNDRWRKSYKKDKSKNKDGSRTGPDSESGRPEGQVSWTRLGHISCPLTPIP</sequence>
<proteinExistence type="predicted"/>
<feature type="compositionally biased region" description="Basic and acidic residues" evidence="1">
    <location>
        <begin position="25"/>
        <end position="37"/>
    </location>
</feature>
<evidence type="ECO:0000313" key="2">
    <source>
        <dbReference type="EMBL" id="KAF2648197.1"/>
    </source>
</evidence>
<dbReference type="Proteomes" id="UP000799324">
    <property type="component" value="Unassembled WGS sequence"/>
</dbReference>
<feature type="compositionally biased region" description="Acidic residues" evidence="1">
    <location>
        <begin position="114"/>
        <end position="127"/>
    </location>
</feature>
<accession>A0A6A6SMK1</accession>
<dbReference type="EMBL" id="MU004552">
    <property type="protein sequence ID" value="KAF2648197.1"/>
    <property type="molecule type" value="Genomic_DNA"/>
</dbReference>
<evidence type="ECO:0000313" key="3">
    <source>
        <dbReference type="Proteomes" id="UP000799324"/>
    </source>
</evidence>
<name>A0A6A6SMK1_9PLEO</name>
<keyword evidence="3" id="KW-1185">Reference proteome</keyword>
<protein>
    <submittedName>
        <fullName evidence="2">Uncharacterized protein</fullName>
    </submittedName>
</protein>
<feature type="compositionally biased region" description="Basic and acidic residues" evidence="1">
    <location>
        <begin position="91"/>
        <end position="101"/>
    </location>
</feature>
<organism evidence="2 3">
    <name type="scientific">Lophiostoma macrostomum CBS 122681</name>
    <dbReference type="NCBI Taxonomy" id="1314788"/>
    <lineage>
        <taxon>Eukaryota</taxon>
        <taxon>Fungi</taxon>
        <taxon>Dikarya</taxon>
        <taxon>Ascomycota</taxon>
        <taxon>Pezizomycotina</taxon>
        <taxon>Dothideomycetes</taxon>
        <taxon>Pleosporomycetidae</taxon>
        <taxon>Pleosporales</taxon>
        <taxon>Lophiostomataceae</taxon>
        <taxon>Lophiostoma</taxon>
    </lineage>
</organism>